<evidence type="ECO:0000313" key="2">
    <source>
        <dbReference type="EMBL" id="GAE26532.1"/>
    </source>
</evidence>
<proteinExistence type="predicted"/>
<dbReference type="InterPro" id="IPR028359">
    <property type="entry name" value="UDP_ManNAc/GlcNAc_DH"/>
</dbReference>
<gene>
    <name evidence="2" type="ORF">JCM9140_2611</name>
</gene>
<accession>W4Q3H9</accession>
<dbReference type="EMBL" id="BAUT01000026">
    <property type="protein sequence ID" value="GAE26532.1"/>
    <property type="molecule type" value="Genomic_DNA"/>
</dbReference>
<dbReference type="PANTHER" id="PTHR43491">
    <property type="entry name" value="UDP-N-ACETYL-D-MANNOSAMINE DEHYDROGENASE"/>
    <property type="match status" value="1"/>
</dbReference>
<comment type="caution">
    <text evidence="2">The sequence shown here is derived from an EMBL/GenBank/DDBJ whole genome shotgun (WGS) entry which is preliminary data.</text>
</comment>
<evidence type="ECO:0000259" key="1">
    <source>
        <dbReference type="Pfam" id="PF03721"/>
    </source>
</evidence>
<evidence type="ECO:0000313" key="3">
    <source>
        <dbReference type="Proteomes" id="UP000018890"/>
    </source>
</evidence>
<dbReference type="STRING" id="1236970.JCM9140_2611"/>
<keyword evidence="3" id="KW-1185">Reference proteome</keyword>
<dbReference type="InterPro" id="IPR017476">
    <property type="entry name" value="UDP-Glc/GDP-Man"/>
</dbReference>
<dbReference type="PANTHER" id="PTHR43491:SF1">
    <property type="entry name" value="UDP-N-ACETYL-D-MANNOSAMINE DEHYDROGENASE"/>
    <property type="match status" value="1"/>
</dbReference>
<dbReference type="Proteomes" id="UP000018890">
    <property type="component" value="Unassembled WGS sequence"/>
</dbReference>
<dbReference type="InterPro" id="IPR001732">
    <property type="entry name" value="UDP-Glc/GDP-Man_DH_N"/>
</dbReference>
<feature type="domain" description="UDP-glucose/GDP-mannose dehydrogenase N-terminal" evidence="1">
    <location>
        <begin position="16"/>
        <end position="188"/>
    </location>
</feature>
<dbReference type="InterPro" id="IPR036291">
    <property type="entry name" value="NAD(P)-bd_dom_sf"/>
</dbReference>
<dbReference type="RefSeq" id="WP_276563932.1">
    <property type="nucleotide sequence ID" value="NZ_BAUT01000026.1"/>
</dbReference>
<dbReference type="AlphaFoldDB" id="W4Q3H9"/>
<dbReference type="GO" id="GO:0016616">
    <property type="term" value="F:oxidoreductase activity, acting on the CH-OH group of donors, NAD or NADP as acceptor"/>
    <property type="evidence" value="ECO:0007669"/>
    <property type="project" value="InterPro"/>
</dbReference>
<protein>
    <submittedName>
        <fullName evidence="2">UDP-glucose dehydrogenase</fullName>
    </submittedName>
</protein>
<reference evidence="2" key="1">
    <citation type="journal article" date="2014" name="Genome Announc.">
        <title>Draft Genome Sequences of Three Alkaliphilic Bacillus Strains, Bacillus wakoensis JCM 9140T, Bacillus akibai JCM 9157T, and Bacillus hemicellulosilyticus JCM 9152T.</title>
        <authorList>
            <person name="Yuki M."/>
            <person name="Oshima K."/>
            <person name="Suda W."/>
            <person name="Oshida Y."/>
            <person name="Kitamura K."/>
            <person name="Iida T."/>
            <person name="Hattori M."/>
            <person name="Ohkuma M."/>
        </authorList>
    </citation>
    <scope>NUCLEOTIDE SEQUENCE [LARGE SCALE GENOMIC DNA]</scope>
    <source>
        <strain evidence="2">JCM 9140</strain>
    </source>
</reference>
<dbReference type="GO" id="GO:0016628">
    <property type="term" value="F:oxidoreductase activity, acting on the CH-CH group of donors, NAD or NADP as acceptor"/>
    <property type="evidence" value="ECO:0007669"/>
    <property type="project" value="InterPro"/>
</dbReference>
<dbReference type="Gene3D" id="3.40.50.720">
    <property type="entry name" value="NAD(P)-binding Rossmann-like Domain"/>
    <property type="match status" value="1"/>
</dbReference>
<organism evidence="2 3">
    <name type="scientific">Halalkalibacter wakoensis JCM 9140</name>
    <dbReference type="NCBI Taxonomy" id="1236970"/>
    <lineage>
        <taxon>Bacteria</taxon>
        <taxon>Bacillati</taxon>
        <taxon>Bacillota</taxon>
        <taxon>Bacilli</taxon>
        <taxon>Bacillales</taxon>
        <taxon>Bacillaceae</taxon>
        <taxon>Halalkalibacter</taxon>
    </lineage>
</organism>
<name>W4Q3H9_9BACI</name>
<dbReference type="PIRSF" id="PIRSF500136">
    <property type="entry name" value="UDP_ManNAc_DH"/>
    <property type="match status" value="1"/>
</dbReference>
<dbReference type="GO" id="GO:0000271">
    <property type="term" value="P:polysaccharide biosynthetic process"/>
    <property type="evidence" value="ECO:0007669"/>
    <property type="project" value="InterPro"/>
</dbReference>
<sequence length="194" mass="21935">MRLEWSKCSKIDINSVGIIGLGYVGLPLALTYVEADVKVIGFDIDDDKIRTLLTHKKDYIKHISDERVQASVEKGLLDVTGDFSRISEVDAIVLCLPTPLNQYREPNLTFVTSTMERILPFFKKGQVLSLESTTYPGTTEEVLKPKIEAQGFTIGEDFYLVYSPEREDPGNPEFTTHTIRKLLGGLQRHVWKSE</sequence>
<dbReference type="GO" id="GO:0051287">
    <property type="term" value="F:NAD binding"/>
    <property type="evidence" value="ECO:0007669"/>
    <property type="project" value="InterPro"/>
</dbReference>
<dbReference type="PIRSF" id="PIRSF000124">
    <property type="entry name" value="UDPglc_GDPman_dh"/>
    <property type="match status" value="1"/>
</dbReference>
<dbReference type="Pfam" id="PF03721">
    <property type="entry name" value="UDPG_MGDP_dh_N"/>
    <property type="match status" value="1"/>
</dbReference>
<dbReference type="SUPFAM" id="SSF51735">
    <property type="entry name" value="NAD(P)-binding Rossmann-fold domains"/>
    <property type="match status" value="1"/>
</dbReference>